<keyword evidence="1" id="KW-1185">Reference proteome</keyword>
<reference evidence="2" key="1">
    <citation type="submission" date="2016-11" db="UniProtKB">
        <authorList>
            <consortium name="WormBaseParasite"/>
        </authorList>
    </citation>
    <scope>IDENTIFICATION</scope>
</reference>
<accession>A0A1I7TJH7</accession>
<dbReference type="Proteomes" id="UP000095282">
    <property type="component" value="Unplaced"/>
</dbReference>
<name>A0A1I7TJH7_9PELO</name>
<sequence length="107" mass="12341">MFGKDDLLDSLKDNTSFQMEVRKRETNANHPETYDQLRKGISKFQHSEIRISTVKEIYLQENNSENHAFKTTISVSMRNSDMCFNMNEWTQTATAISALTEKDASSL</sequence>
<dbReference type="AlphaFoldDB" id="A0A1I7TJH7"/>
<organism evidence="1 2">
    <name type="scientific">Caenorhabditis tropicalis</name>
    <dbReference type="NCBI Taxonomy" id="1561998"/>
    <lineage>
        <taxon>Eukaryota</taxon>
        <taxon>Metazoa</taxon>
        <taxon>Ecdysozoa</taxon>
        <taxon>Nematoda</taxon>
        <taxon>Chromadorea</taxon>
        <taxon>Rhabditida</taxon>
        <taxon>Rhabditina</taxon>
        <taxon>Rhabditomorpha</taxon>
        <taxon>Rhabditoidea</taxon>
        <taxon>Rhabditidae</taxon>
        <taxon>Peloderinae</taxon>
        <taxon>Caenorhabditis</taxon>
    </lineage>
</organism>
<evidence type="ECO:0000313" key="1">
    <source>
        <dbReference type="Proteomes" id="UP000095282"/>
    </source>
</evidence>
<proteinExistence type="predicted"/>
<evidence type="ECO:0000313" key="2">
    <source>
        <dbReference type="WBParaSite" id="Csp11.Scaffold626.g6537.t1"/>
    </source>
</evidence>
<dbReference type="WBParaSite" id="Csp11.Scaffold626.g6537.t1">
    <property type="protein sequence ID" value="Csp11.Scaffold626.g6537.t1"/>
    <property type="gene ID" value="Csp11.Scaffold626.g6537"/>
</dbReference>
<protein>
    <submittedName>
        <fullName evidence="2">DUF3850 domain-containing protein</fullName>
    </submittedName>
</protein>